<evidence type="ECO:0000259" key="6">
    <source>
        <dbReference type="PROSITE" id="PS50011"/>
    </source>
</evidence>
<accession>A0ABW2CIX8</accession>
<dbReference type="Proteomes" id="UP001596380">
    <property type="component" value="Unassembled WGS sequence"/>
</dbReference>
<evidence type="ECO:0000256" key="5">
    <source>
        <dbReference type="PROSITE-ProRule" id="PRU10141"/>
    </source>
</evidence>
<protein>
    <submittedName>
        <fullName evidence="7">Serine/threonine-protein kinase</fullName>
        <ecNumber evidence="7">2.7.11.1</ecNumber>
    </submittedName>
</protein>
<evidence type="ECO:0000313" key="8">
    <source>
        <dbReference type="Proteomes" id="UP001596380"/>
    </source>
</evidence>
<comment type="caution">
    <text evidence="7">The sequence shown here is derived from an EMBL/GenBank/DDBJ whole genome shotgun (WGS) entry which is preliminary data.</text>
</comment>
<dbReference type="PROSITE" id="PS50011">
    <property type="entry name" value="PROTEIN_KINASE_DOM"/>
    <property type="match status" value="1"/>
</dbReference>
<keyword evidence="8" id="KW-1185">Reference proteome</keyword>
<dbReference type="InterPro" id="IPR017441">
    <property type="entry name" value="Protein_kinase_ATP_BS"/>
</dbReference>
<dbReference type="PROSITE" id="PS00108">
    <property type="entry name" value="PROTEIN_KINASE_ST"/>
    <property type="match status" value="1"/>
</dbReference>
<dbReference type="EC" id="2.7.11.1" evidence="7"/>
<dbReference type="SMART" id="SM00220">
    <property type="entry name" value="S_TKc"/>
    <property type="match status" value="1"/>
</dbReference>
<evidence type="ECO:0000256" key="1">
    <source>
        <dbReference type="ARBA" id="ARBA00022679"/>
    </source>
</evidence>
<dbReference type="CDD" id="cd14014">
    <property type="entry name" value="STKc_PknB_like"/>
    <property type="match status" value="1"/>
</dbReference>
<proteinExistence type="predicted"/>
<name>A0ABW2CIX8_9ACTN</name>
<dbReference type="RefSeq" id="WP_241684109.1">
    <property type="nucleotide sequence ID" value="NZ_JBHSXS010000009.1"/>
</dbReference>
<dbReference type="Pfam" id="PF00069">
    <property type="entry name" value="Pkinase"/>
    <property type="match status" value="1"/>
</dbReference>
<dbReference type="Gene3D" id="3.30.200.20">
    <property type="entry name" value="Phosphorylase Kinase, domain 1"/>
    <property type="match status" value="1"/>
</dbReference>
<evidence type="ECO:0000256" key="2">
    <source>
        <dbReference type="ARBA" id="ARBA00022741"/>
    </source>
</evidence>
<organism evidence="7 8">
    <name type="scientific">Actinomadura yumaensis</name>
    <dbReference type="NCBI Taxonomy" id="111807"/>
    <lineage>
        <taxon>Bacteria</taxon>
        <taxon>Bacillati</taxon>
        <taxon>Actinomycetota</taxon>
        <taxon>Actinomycetes</taxon>
        <taxon>Streptosporangiales</taxon>
        <taxon>Thermomonosporaceae</taxon>
        <taxon>Actinomadura</taxon>
    </lineage>
</organism>
<reference evidence="8" key="1">
    <citation type="journal article" date="2019" name="Int. J. Syst. Evol. Microbiol.">
        <title>The Global Catalogue of Microorganisms (GCM) 10K type strain sequencing project: providing services to taxonomists for standard genome sequencing and annotation.</title>
        <authorList>
            <consortium name="The Broad Institute Genomics Platform"/>
            <consortium name="The Broad Institute Genome Sequencing Center for Infectious Disease"/>
            <person name="Wu L."/>
            <person name="Ma J."/>
        </authorList>
    </citation>
    <scope>NUCLEOTIDE SEQUENCE [LARGE SCALE GENOMIC DNA]</scope>
    <source>
        <strain evidence="8">JCM 3369</strain>
    </source>
</reference>
<dbReference type="Gene3D" id="1.10.510.10">
    <property type="entry name" value="Transferase(Phosphotransferase) domain 1"/>
    <property type="match status" value="1"/>
</dbReference>
<dbReference type="GO" id="GO:0004674">
    <property type="term" value="F:protein serine/threonine kinase activity"/>
    <property type="evidence" value="ECO:0007669"/>
    <property type="project" value="UniProtKB-EC"/>
</dbReference>
<evidence type="ECO:0000313" key="7">
    <source>
        <dbReference type="EMBL" id="MFC6881733.1"/>
    </source>
</evidence>
<dbReference type="PROSITE" id="PS00107">
    <property type="entry name" value="PROTEIN_KINASE_ATP"/>
    <property type="match status" value="1"/>
</dbReference>
<sequence length="393" mass="41951">MTDDDPRSAGRYQLEARLGSGGMGQVFLGRSPGGRPVAVKMIRSDLAREPEFRRRFAQEVRAARKVNGFYTAEVIDADPDANPPWMATAYIKGPSLAEAIDGHGPLHESGLRVLGAGLVEGVAAIHRGGLVHRDLKPGNVILAEDGPRLIDFGIARALDASTSTVVVGTPGFMSPEQVRGRDIGRASDVFGLGALLAFAAAGAGPFGAGRPEAVLYRIVHEEPDLVALRHLPSDLQDLIAVCLAKDPAARPSLEAMLTRLAAPAVPLGTPGQGLAVSDLGLVADDPRVRGKRKVVLDYLRGKISYENEPWMFDDDVIMFAVGGLKSADPQWIRAQTRTSAWPRDLIVDLMVLLGETPDEIQTLLQAADGETLSGRHFGFLFPSSPAPPTMSHD</sequence>
<gene>
    <name evidence="7" type="ORF">ACFQKB_18390</name>
</gene>
<feature type="binding site" evidence="5">
    <location>
        <position position="40"/>
    </location>
    <ligand>
        <name>ATP</name>
        <dbReference type="ChEBI" id="CHEBI:30616"/>
    </ligand>
</feature>
<dbReference type="InterPro" id="IPR000719">
    <property type="entry name" value="Prot_kinase_dom"/>
</dbReference>
<keyword evidence="1 7" id="KW-0808">Transferase</keyword>
<dbReference type="SUPFAM" id="SSF56112">
    <property type="entry name" value="Protein kinase-like (PK-like)"/>
    <property type="match status" value="1"/>
</dbReference>
<evidence type="ECO:0000256" key="3">
    <source>
        <dbReference type="ARBA" id="ARBA00022777"/>
    </source>
</evidence>
<keyword evidence="3 7" id="KW-0418">Kinase</keyword>
<dbReference type="InterPro" id="IPR011009">
    <property type="entry name" value="Kinase-like_dom_sf"/>
</dbReference>
<keyword evidence="2 5" id="KW-0547">Nucleotide-binding</keyword>
<keyword evidence="4 5" id="KW-0067">ATP-binding</keyword>
<dbReference type="PANTHER" id="PTHR43289">
    <property type="entry name" value="MITOGEN-ACTIVATED PROTEIN KINASE KINASE KINASE 20-RELATED"/>
    <property type="match status" value="1"/>
</dbReference>
<feature type="domain" description="Protein kinase" evidence="6">
    <location>
        <begin position="12"/>
        <end position="265"/>
    </location>
</feature>
<dbReference type="EMBL" id="JBHSXS010000009">
    <property type="protein sequence ID" value="MFC6881733.1"/>
    <property type="molecule type" value="Genomic_DNA"/>
</dbReference>
<dbReference type="InterPro" id="IPR008271">
    <property type="entry name" value="Ser/Thr_kinase_AS"/>
</dbReference>
<evidence type="ECO:0000256" key="4">
    <source>
        <dbReference type="ARBA" id="ARBA00022840"/>
    </source>
</evidence>
<dbReference type="PANTHER" id="PTHR43289:SF34">
    <property type="entry name" value="SERINE_THREONINE-PROTEIN KINASE YBDM-RELATED"/>
    <property type="match status" value="1"/>
</dbReference>